<dbReference type="AlphaFoldDB" id="A0A2N7UFE5"/>
<dbReference type="Pfam" id="PF13230">
    <property type="entry name" value="GATase_4"/>
    <property type="match status" value="1"/>
</dbReference>
<dbReference type="OrthoDB" id="321954at2"/>
<gene>
    <name evidence="3" type="ORF">C1H70_12705</name>
</gene>
<accession>A0A2N7UFE5</accession>
<keyword evidence="1 3" id="KW-0315">Glutamine amidotransferase</keyword>
<dbReference type="EMBL" id="PNRG01000029">
    <property type="protein sequence ID" value="PMR79157.1"/>
    <property type="molecule type" value="Genomic_DNA"/>
</dbReference>
<dbReference type="InterPro" id="IPR029055">
    <property type="entry name" value="Ntn_hydrolases_N"/>
</dbReference>
<reference evidence="3 4" key="1">
    <citation type="submission" date="2018-01" db="EMBL/GenBank/DDBJ databases">
        <title>Halomonas endophytica sp. nov., isolated from storage liquid in the stems of Populus euphratica.</title>
        <authorList>
            <person name="Chen C."/>
        </authorList>
    </citation>
    <scope>NUCLEOTIDE SEQUENCE [LARGE SCALE GENOMIC DNA]</scope>
    <source>
        <strain evidence="3 4">BZ-SZ-XJ27</strain>
    </source>
</reference>
<evidence type="ECO:0000259" key="2">
    <source>
        <dbReference type="PROSITE" id="PS51278"/>
    </source>
</evidence>
<dbReference type="PANTHER" id="PTHR42824">
    <property type="entry name" value="GLUTAMINE AMIDOTRANSFERASE"/>
    <property type="match status" value="1"/>
</dbReference>
<sequence length="270" mass="30388">MCELLGMSANVPTDICFSFTGFLHRGGGTGPHRDGWGIAFYEEGGYRDFRDPHPSVNSPIASLIRDYPIKSHIVISHIRQANVGKIRLANTHPFVREMWGSPWCYAHNGQLSGWQSLPLTFYRPVGDTDSEHAFCWLMGELRSRFPDPPGGDAERVGMWRLLHQLCERLRGLGVFNLLLADGEYLYTFCSTKLAHITRRAPFGKANLSDAELAVNFAEHTTPDDIVSVLATEPLTDNEEWVRMLPGELLVWRNGRIEARFGCRDTATLDV</sequence>
<name>A0A2N7UFE5_9GAMM</name>
<evidence type="ECO:0000256" key="1">
    <source>
        <dbReference type="ARBA" id="ARBA00022962"/>
    </source>
</evidence>
<dbReference type="InterPro" id="IPR026869">
    <property type="entry name" value="EgtC-like"/>
</dbReference>
<dbReference type="RefSeq" id="WP_102588710.1">
    <property type="nucleotide sequence ID" value="NZ_BNAE01000001.1"/>
</dbReference>
<dbReference type="CDD" id="cd01908">
    <property type="entry name" value="YafJ"/>
    <property type="match status" value="1"/>
</dbReference>
<dbReference type="PROSITE" id="PS51278">
    <property type="entry name" value="GATASE_TYPE_2"/>
    <property type="match status" value="1"/>
</dbReference>
<protein>
    <submittedName>
        <fullName evidence="3">Class II glutamine amidotransferase</fullName>
    </submittedName>
</protein>
<proteinExistence type="predicted"/>
<evidence type="ECO:0000313" key="4">
    <source>
        <dbReference type="Proteomes" id="UP000235547"/>
    </source>
</evidence>
<dbReference type="SUPFAM" id="SSF56235">
    <property type="entry name" value="N-terminal nucleophile aminohydrolases (Ntn hydrolases)"/>
    <property type="match status" value="1"/>
</dbReference>
<dbReference type="Proteomes" id="UP000235547">
    <property type="component" value="Unassembled WGS sequence"/>
</dbReference>
<evidence type="ECO:0000313" key="3">
    <source>
        <dbReference type="EMBL" id="PMR79157.1"/>
    </source>
</evidence>
<keyword evidence="4" id="KW-1185">Reference proteome</keyword>
<comment type="caution">
    <text evidence="3">The sequence shown here is derived from an EMBL/GenBank/DDBJ whole genome shotgun (WGS) entry which is preliminary data.</text>
</comment>
<dbReference type="Gene3D" id="3.60.20.10">
    <property type="entry name" value="Glutamine Phosphoribosylpyrophosphate, subunit 1, domain 1"/>
    <property type="match status" value="1"/>
</dbReference>
<organism evidence="3 4">
    <name type="scientific">Halomonas urumqiensis</name>
    <dbReference type="NCBI Taxonomy" id="1684789"/>
    <lineage>
        <taxon>Bacteria</taxon>
        <taxon>Pseudomonadati</taxon>
        <taxon>Pseudomonadota</taxon>
        <taxon>Gammaproteobacteria</taxon>
        <taxon>Oceanospirillales</taxon>
        <taxon>Halomonadaceae</taxon>
        <taxon>Halomonas</taxon>
    </lineage>
</organism>
<dbReference type="PANTHER" id="PTHR42824:SF1">
    <property type="entry name" value="GLUTAMINE AMIDOTRANSFERASE YAFJ-RELATED"/>
    <property type="match status" value="1"/>
</dbReference>
<feature type="domain" description="Glutamine amidotransferase type-2" evidence="2">
    <location>
        <begin position="2"/>
        <end position="254"/>
    </location>
</feature>
<keyword evidence="3" id="KW-0808">Transferase</keyword>
<dbReference type="GO" id="GO:0016740">
    <property type="term" value="F:transferase activity"/>
    <property type="evidence" value="ECO:0007669"/>
    <property type="project" value="UniProtKB-KW"/>
</dbReference>
<dbReference type="InterPro" id="IPR017932">
    <property type="entry name" value="GATase_2_dom"/>
</dbReference>